<dbReference type="GO" id="GO:0006351">
    <property type="term" value="P:DNA-templated transcription"/>
    <property type="evidence" value="ECO:0007669"/>
    <property type="project" value="InterPro"/>
</dbReference>
<evidence type="ECO:0000256" key="3">
    <source>
        <dbReference type="ARBA" id="ARBA00022478"/>
    </source>
</evidence>
<evidence type="ECO:0000256" key="2">
    <source>
        <dbReference type="ARBA" id="ARBA00022083"/>
    </source>
</evidence>
<dbReference type="EMBL" id="CAJVPL010000108">
    <property type="protein sequence ID" value="CAG8447984.1"/>
    <property type="molecule type" value="Genomic_DNA"/>
</dbReference>
<dbReference type="GO" id="GO:0005666">
    <property type="term" value="C:RNA polymerase III complex"/>
    <property type="evidence" value="ECO:0007669"/>
    <property type="project" value="TreeGrafter"/>
</dbReference>
<name>A0A9N8V9J2_9GLOM</name>
<dbReference type="Gene3D" id="2.170.120.12">
    <property type="entry name" value="DNA-directed RNA polymerase, insert domain"/>
    <property type="match status" value="1"/>
</dbReference>
<comment type="caution">
    <text evidence="8">The sequence shown here is derived from an EMBL/GenBank/DDBJ whole genome shotgun (WGS) entry which is preliminary data.</text>
</comment>
<dbReference type="GO" id="GO:0046983">
    <property type="term" value="F:protein dimerization activity"/>
    <property type="evidence" value="ECO:0007669"/>
    <property type="project" value="InterPro"/>
</dbReference>
<dbReference type="InterPro" id="IPR033901">
    <property type="entry name" value="RNAPI/III_AC40"/>
</dbReference>
<sequence length="332" mass="37461">MAALPQKQANDDALNLLRGRVIIESDHVKSVSSMEFPGLSARMDTNWNFDSFKEVPTMAIETVYVHNNTSIIVDEVLAHRLGLIPIKVDPENFDFRSKNPDDPPTDRDTIVFVLNIECKENPTANSNERDPNKRFINSNVHSSDLKWAPQGDQGVRYENNPIKPVHDDILLAKLRPGQAHCAKGIGKEHAKWSPVATASYRLLPEIILKKEIKGDLAYKFVSCFPEGVAEVIEKENGEKVAKVVNPRKDTVSREVLRHKEFQDIVQLTRVRDHFIFNIESTGILPPEILFQRSIGILIQKCAIVKEALRRRLKVLEEEEVNSGGGANNMETD</sequence>
<protein>
    <recommendedName>
        <fullName evidence="2">DNA-directed RNA polymerases I and III subunit RPAC1</fullName>
    </recommendedName>
</protein>
<dbReference type="Pfam" id="PF01193">
    <property type="entry name" value="RNA_pol_L"/>
    <property type="match status" value="1"/>
</dbReference>
<dbReference type="InterPro" id="IPR036643">
    <property type="entry name" value="RNApol_insert_sf"/>
</dbReference>
<dbReference type="AlphaFoldDB" id="A0A9N8V9J2"/>
<dbReference type="InterPro" id="IPR036603">
    <property type="entry name" value="RBP11-like"/>
</dbReference>
<dbReference type="SMART" id="SM00662">
    <property type="entry name" value="RPOLD"/>
    <property type="match status" value="1"/>
</dbReference>
<dbReference type="GO" id="GO:0055029">
    <property type="term" value="C:nuclear DNA-directed RNA polymerase complex"/>
    <property type="evidence" value="ECO:0007669"/>
    <property type="project" value="UniProtKB-ARBA"/>
</dbReference>
<evidence type="ECO:0000256" key="6">
    <source>
        <dbReference type="ARBA" id="ARBA00025804"/>
    </source>
</evidence>
<keyword evidence="4" id="KW-0804">Transcription</keyword>
<accession>A0A9N8V9J2</accession>
<evidence type="ECO:0000256" key="5">
    <source>
        <dbReference type="ARBA" id="ARBA00023242"/>
    </source>
</evidence>
<reference evidence="8" key="1">
    <citation type="submission" date="2021-06" db="EMBL/GenBank/DDBJ databases">
        <authorList>
            <person name="Kallberg Y."/>
            <person name="Tangrot J."/>
            <person name="Rosling A."/>
        </authorList>
    </citation>
    <scope>NUCLEOTIDE SEQUENCE</scope>
    <source>
        <strain evidence="8">MT106</strain>
    </source>
</reference>
<evidence type="ECO:0000256" key="1">
    <source>
        <dbReference type="ARBA" id="ARBA00004123"/>
    </source>
</evidence>
<gene>
    <name evidence="8" type="ORF">AGERDE_LOCUS1543</name>
</gene>
<keyword evidence="5" id="KW-0539">Nucleus</keyword>
<evidence type="ECO:0000313" key="9">
    <source>
        <dbReference type="Proteomes" id="UP000789831"/>
    </source>
</evidence>
<feature type="domain" description="DNA-directed RNA polymerase RpoA/D/Rpb3-type" evidence="7">
    <location>
        <begin position="47"/>
        <end position="307"/>
    </location>
</feature>
<dbReference type="InterPro" id="IPR011262">
    <property type="entry name" value="DNA-dir_RNA_pol_insert"/>
</dbReference>
<dbReference type="PANTHER" id="PTHR11800:SF13">
    <property type="entry name" value="DNA-DIRECTED RNA POLYMERASES I AND III SUBUNIT RPAC1"/>
    <property type="match status" value="1"/>
</dbReference>
<keyword evidence="9" id="KW-1185">Reference proteome</keyword>
<dbReference type="PANTHER" id="PTHR11800">
    <property type="entry name" value="DNA-DIRECTED RNA POLYMERASE"/>
    <property type="match status" value="1"/>
</dbReference>
<dbReference type="FunFam" id="2.170.120.12:FF:000003">
    <property type="entry name" value="Dna-directed rna polymerases i and iii subunit"/>
    <property type="match status" value="1"/>
</dbReference>
<dbReference type="CDD" id="cd07032">
    <property type="entry name" value="RNAP_I_II_AC40"/>
    <property type="match status" value="1"/>
</dbReference>
<dbReference type="InterPro" id="IPR011263">
    <property type="entry name" value="DNA-dir_RNA_pol_RpoA/D/Rpb3"/>
</dbReference>
<dbReference type="Gene3D" id="3.30.1360.10">
    <property type="entry name" value="RNA polymerase, RBP11-like subunit"/>
    <property type="match status" value="1"/>
</dbReference>
<comment type="subcellular location">
    <subcellularLocation>
        <location evidence="1">Nucleus</location>
    </subcellularLocation>
</comment>
<evidence type="ECO:0000259" key="7">
    <source>
        <dbReference type="SMART" id="SM00662"/>
    </source>
</evidence>
<dbReference type="InterPro" id="IPR050518">
    <property type="entry name" value="Rpo3/RPB3_RNA_Pol_subunit"/>
</dbReference>
<dbReference type="SUPFAM" id="SSF55257">
    <property type="entry name" value="RBP11-like subunits of RNA polymerase"/>
    <property type="match status" value="1"/>
</dbReference>
<evidence type="ECO:0000256" key="4">
    <source>
        <dbReference type="ARBA" id="ARBA00023163"/>
    </source>
</evidence>
<dbReference type="Pfam" id="PF01000">
    <property type="entry name" value="RNA_pol_A_bac"/>
    <property type="match status" value="1"/>
</dbReference>
<dbReference type="GO" id="GO:0003899">
    <property type="term" value="F:DNA-directed RNA polymerase activity"/>
    <property type="evidence" value="ECO:0007669"/>
    <property type="project" value="InterPro"/>
</dbReference>
<dbReference type="OrthoDB" id="270173at2759"/>
<dbReference type="SUPFAM" id="SSF56553">
    <property type="entry name" value="Insert subdomain of RNA polymerase alpha subunit"/>
    <property type="match status" value="1"/>
</dbReference>
<organism evidence="8 9">
    <name type="scientific">Ambispora gerdemannii</name>
    <dbReference type="NCBI Taxonomy" id="144530"/>
    <lineage>
        <taxon>Eukaryota</taxon>
        <taxon>Fungi</taxon>
        <taxon>Fungi incertae sedis</taxon>
        <taxon>Mucoromycota</taxon>
        <taxon>Glomeromycotina</taxon>
        <taxon>Glomeromycetes</taxon>
        <taxon>Archaeosporales</taxon>
        <taxon>Ambisporaceae</taxon>
        <taxon>Ambispora</taxon>
    </lineage>
</organism>
<proteinExistence type="inferred from homology"/>
<comment type="similarity">
    <text evidence="6">Belongs to the archaeal Rpo3/eukaryotic RPB3 RNA polymerase subunit family.</text>
</comment>
<keyword evidence="3" id="KW-0240">DNA-directed RNA polymerase</keyword>
<dbReference type="GO" id="GO:0005736">
    <property type="term" value="C:RNA polymerase I complex"/>
    <property type="evidence" value="ECO:0007669"/>
    <property type="project" value="TreeGrafter"/>
</dbReference>
<dbReference type="Proteomes" id="UP000789831">
    <property type="component" value="Unassembled WGS sequence"/>
</dbReference>
<evidence type="ECO:0000313" key="8">
    <source>
        <dbReference type="EMBL" id="CAG8447984.1"/>
    </source>
</evidence>